<dbReference type="Proteomes" id="UP000887580">
    <property type="component" value="Unplaced"/>
</dbReference>
<sequence>DDDVFDKVALECYNVIFDTKNPPTKLLPEQTDENNIFFKKKKPQNRKSHAPLQKPSSGSGGSSSNTSKHNSTAHRSTNNQRSESQKPSSGFSRSSSNTPKHASTSHGGSTGKSQKSSSKSDGSSSKTSNEHVSSSHAKSQKASSESGSSSTRSMHISKSHDGKSSSSSSTTTKNDIRQRNDRKRDRQINFPIKIKKKYEDHNSRVFDSSDPSLVIPFDAFKSETLKLHRRLFVKEGQAYMLKEHQKLITHYANILETKIREYSKINTIYTKRITDFPSLMIKLGTTLLFSDKTDNFALKSDDEKMKDKYRNFMGNIVAVSLCDAMRILTCLFARTTPNILNKVIVDFHVGERFKFAASRLFCGKPEAEWRYMDNALALSIFEYSKDTSTLTFFFIRHLINAFKYPEFMEHPNKAYKDYYTNIIDCRSSFYYAERIVTDTMNKFYEYITDMVNDLPEFPPNNMLTDLIPLPKEDSQLSRSITVKGKIFNFKYEYNLNVQKLNTIIPFEMFCPQKLDIIPLEIQCQDLDGNDYFMDPIIPRWIFMINNIIIIHPATYRILYHTCQFAETYLFPFDNIRVPFFEKFRGSNGKLNFYGLIKSGMPVKVTDICTQAYLHGTREPFNKSVIKGIEETREWLQAPHLLQIDYDSGLLHSTWKTICTILRARYELGLFSRDDSKFQSISTDLMRRFRLHEFELDTNLKIYIPNPPLVPSPAYIPVANLPYKK</sequence>
<proteinExistence type="predicted"/>
<reference evidence="2" key="1">
    <citation type="submission" date="2022-11" db="UniProtKB">
        <authorList>
            <consortium name="WormBaseParasite"/>
        </authorList>
    </citation>
    <scope>IDENTIFICATION</scope>
</reference>
<evidence type="ECO:0000313" key="1">
    <source>
        <dbReference type="Proteomes" id="UP000887580"/>
    </source>
</evidence>
<protein>
    <submittedName>
        <fullName evidence="2">Vitellogenin</fullName>
    </submittedName>
</protein>
<evidence type="ECO:0000313" key="2">
    <source>
        <dbReference type="WBParaSite" id="PS1159_v2.g16215.t1"/>
    </source>
</evidence>
<dbReference type="WBParaSite" id="PS1159_v2.g16215.t1">
    <property type="protein sequence ID" value="PS1159_v2.g16215.t1"/>
    <property type="gene ID" value="PS1159_v2.g16215"/>
</dbReference>
<accession>A0AC35FCV3</accession>
<organism evidence="1 2">
    <name type="scientific">Panagrolaimus sp. PS1159</name>
    <dbReference type="NCBI Taxonomy" id="55785"/>
    <lineage>
        <taxon>Eukaryota</taxon>
        <taxon>Metazoa</taxon>
        <taxon>Ecdysozoa</taxon>
        <taxon>Nematoda</taxon>
        <taxon>Chromadorea</taxon>
        <taxon>Rhabditida</taxon>
        <taxon>Tylenchina</taxon>
        <taxon>Panagrolaimomorpha</taxon>
        <taxon>Panagrolaimoidea</taxon>
        <taxon>Panagrolaimidae</taxon>
        <taxon>Panagrolaimus</taxon>
    </lineage>
</organism>
<name>A0AC35FCV3_9BILA</name>